<feature type="transmembrane region" description="Helical" evidence="1">
    <location>
        <begin position="127"/>
        <end position="148"/>
    </location>
</feature>
<comment type="caution">
    <text evidence="3">The sequence shown here is derived from an EMBL/GenBank/DDBJ whole genome shotgun (WGS) entry which is preliminary data.</text>
</comment>
<evidence type="ECO:0000313" key="3">
    <source>
        <dbReference type="EMBL" id="GAI91716.1"/>
    </source>
</evidence>
<dbReference type="EMBL" id="BARW01020447">
    <property type="protein sequence ID" value="GAI91716.1"/>
    <property type="molecule type" value="Genomic_DNA"/>
</dbReference>
<gene>
    <name evidence="3" type="ORF">S12H4_34545</name>
</gene>
<proteinExistence type="predicted"/>
<feature type="transmembrane region" description="Helical" evidence="1">
    <location>
        <begin position="6"/>
        <end position="28"/>
    </location>
</feature>
<feature type="transmembrane region" description="Helical" evidence="1">
    <location>
        <begin position="180"/>
        <end position="202"/>
    </location>
</feature>
<feature type="domain" description="TRAP C4-dicarboxylate transport system permease DctM subunit" evidence="2">
    <location>
        <begin position="14"/>
        <end position="198"/>
    </location>
</feature>
<keyword evidence="1" id="KW-0812">Transmembrane</keyword>
<dbReference type="PANTHER" id="PTHR43849">
    <property type="entry name" value="BLL3936 PROTEIN"/>
    <property type="match status" value="1"/>
</dbReference>
<reference evidence="3" key="1">
    <citation type="journal article" date="2014" name="Front. Microbiol.">
        <title>High frequency of phylogenetically diverse reductive dehalogenase-homologous genes in deep subseafloor sedimentary metagenomes.</title>
        <authorList>
            <person name="Kawai M."/>
            <person name="Futagami T."/>
            <person name="Toyoda A."/>
            <person name="Takaki Y."/>
            <person name="Nishi S."/>
            <person name="Hori S."/>
            <person name="Arai W."/>
            <person name="Tsubouchi T."/>
            <person name="Morono Y."/>
            <person name="Uchiyama I."/>
            <person name="Ito T."/>
            <person name="Fujiyama A."/>
            <person name="Inagaki F."/>
            <person name="Takami H."/>
        </authorList>
    </citation>
    <scope>NUCLEOTIDE SEQUENCE</scope>
    <source>
        <strain evidence="3">Expedition CK06-06</strain>
    </source>
</reference>
<dbReference type="InterPro" id="IPR010656">
    <property type="entry name" value="DctM"/>
</dbReference>
<sequence length="258" mass="27392">MSIEGVFGIAAGVSATYVYLFILFGAFLNKSGTTKLFANLALAAAGHTPGGPAKVAIIASGLMGTIQGSSAANVAATGPFTIPLMKSLGFKGYFAAAVEAVASCGGQFLPPVMGASAFIMAEYLGKPYAYVAAGAALPAILYYIAVYYQVHLRARKVGMVGIPRNRLPALKVVIIQQGHLFLPIVGTSKLFSFIVLITFSTFKSFGFPTCNSTPSKPKLAIFSIFSSKFILKSKTENMVDAFETTMLFFIIKYSCFYL</sequence>
<name>X1TK33_9ZZZZ</name>
<accession>X1TK33</accession>
<dbReference type="AlphaFoldDB" id="X1TK33"/>
<protein>
    <recommendedName>
        <fullName evidence="2">TRAP C4-dicarboxylate transport system permease DctM subunit domain-containing protein</fullName>
    </recommendedName>
</protein>
<dbReference type="PANTHER" id="PTHR43849:SF2">
    <property type="entry name" value="BLL3936 PROTEIN"/>
    <property type="match status" value="1"/>
</dbReference>
<evidence type="ECO:0000259" key="2">
    <source>
        <dbReference type="Pfam" id="PF06808"/>
    </source>
</evidence>
<keyword evidence="1" id="KW-0472">Membrane</keyword>
<keyword evidence="1" id="KW-1133">Transmembrane helix</keyword>
<evidence type="ECO:0000256" key="1">
    <source>
        <dbReference type="SAM" id="Phobius"/>
    </source>
</evidence>
<dbReference type="Pfam" id="PF06808">
    <property type="entry name" value="DctM"/>
    <property type="match status" value="1"/>
</dbReference>
<organism evidence="3">
    <name type="scientific">marine sediment metagenome</name>
    <dbReference type="NCBI Taxonomy" id="412755"/>
    <lineage>
        <taxon>unclassified sequences</taxon>
        <taxon>metagenomes</taxon>
        <taxon>ecological metagenomes</taxon>
    </lineage>
</organism>